<proteinExistence type="predicted"/>
<dbReference type="EMBL" id="JAAXOO010000001">
    <property type="protein sequence ID" value="NKY32451.1"/>
    <property type="molecule type" value="Genomic_DNA"/>
</dbReference>
<evidence type="ECO:0000313" key="2">
    <source>
        <dbReference type="Proteomes" id="UP000565715"/>
    </source>
</evidence>
<reference evidence="1 2" key="1">
    <citation type="submission" date="2020-04" db="EMBL/GenBank/DDBJ databases">
        <title>MicrobeNet Type strains.</title>
        <authorList>
            <person name="Nicholson A.C."/>
        </authorList>
    </citation>
    <scope>NUCLEOTIDE SEQUENCE [LARGE SCALE GENOMIC DNA]</scope>
    <source>
        <strain evidence="1 2">DSM 45078</strain>
    </source>
</reference>
<evidence type="ECO:0000313" key="1">
    <source>
        <dbReference type="EMBL" id="NKY32451.1"/>
    </source>
</evidence>
<accession>A0A846X8A1</accession>
<evidence type="ECO:0008006" key="3">
    <source>
        <dbReference type="Google" id="ProtNLM"/>
    </source>
</evidence>
<organism evidence="1 2">
    <name type="scientific">Nocardia speluncae</name>
    <dbReference type="NCBI Taxonomy" id="419477"/>
    <lineage>
        <taxon>Bacteria</taxon>
        <taxon>Bacillati</taxon>
        <taxon>Actinomycetota</taxon>
        <taxon>Actinomycetes</taxon>
        <taxon>Mycobacteriales</taxon>
        <taxon>Nocardiaceae</taxon>
        <taxon>Nocardia</taxon>
    </lineage>
</organism>
<gene>
    <name evidence="1" type="ORF">HGA13_05090</name>
</gene>
<dbReference type="InterPro" id="IPR029060">
    <property type="entry name" value="PIN-like_dom_sf"/>
</dbReference>
<dbReference type="AlphaFoldDB" id="A0A846X8A1"/>
<keyword evidence="2" id="KW-1185">Reference proteome</keyword>
<dbReference type="SUPFAM" id="SSF88723">
    <property type="entry name" value="PIN domain-like"/>
    <property type="match status" value="1"/>
</dbReference>
<comment type="caution">
    <text evidence="1">The sequence shown here is derived from an EMBL/GenBank/DDBJ whole genome shotgun (WGS) entry which is preliminary data.</text>
</comment>
<dbReference type="Proteomes" id="UP000565715">
    <property type="component" value="Unassembled WGS sequence"/>
</dbReference>
<protein>
    <recommendedName>
        <fullName evidence="3">PIN domain-containing protein</fullName>
    </recommendedName>
</protein>
<name>A0A846X8A1_9NOCA</name>
<dbReference type="RefSeq" id="WP_068036730.1">
    <property type="nucleotide sequence ID" value="NZ_JAAXOO010000001.1"/>
</dbReference>
<dbReference type="Gene3D" id="3.40.50.1010">
    <property type="entry name" value="5'-nuclease"/>
    <property type="match status" value="1"/>
</dbReference>
<sequence>MSAARRGLSRTVLQTFVLDCEALSMAVRGDRAMLARLANARQGRVDVITSPMTLIEAYDGAIAPARWNWVISRMRIADIGKPEAREAQRLLGEAGLHGHEYAMDAVLAVVARRQHGLVTVFTSDADDMQRLLPSTILVRGL</sequence>